<dbReference type="SMART" id="SM00320">
    <property type="entry name" value="WD40"/>
    <property type="match status" value="4"/>
</dbReference>
<proteinExistence type="predicted"/>
<dbReference type="PANTHER" id="PTHR19848">
    <property type="entry name" value="WD40 REPEAT PROTEIN"/>
    <property type="match status" value="1"/>
</dbReference>
<dbReference type="EMBL" id="OX597828">
    <property type="protein sequence ID" value="CAI9733604.1"/>
    <property type="molecule type" value="Genomic_DNA"/>
</dbReference>
<evidence type="ECO:0000313" key="4">
    <source>
        <dbReference type="EMBL" id="CAI9733604.1"/>
    </source>
</evidence>
<gene>
    <name evidence="4" type="ORF">OCTVUL_1B016249</name>
</gene>
<reference evidence="4" key="1">
    <citation type="submission" date="2023-08" db="EMBL/GenBank/DDBJ databases">
        <authorList>
            <person name="Alioto T."/>
            <person name="Alioto T."/>
            <person name="Gomez Garrido J."/>
        </authorList>
    </citation>
    <scope>NUCLEOTIDE SEQUENCE</scope>
</reference>
<sequence length="246" mass="27837">MAMEKHLVVKDVHTRCVTALGYNPTRREIVIGCQDGTVRCWDVESGKLSQAYREHIGWLGSPIHCMTMNFRRRQLLCGSRNGIRIYKLDENKECGHVIDPSVLHIAKYHTDIICAVVCHESRIYSGGIVTGSFDKTVKIWSIDGNQVHKIDNFLAPISSICYCPRDRTIWVTAGLPSACLFEPKSGDNLLRNPFYISQQTAKEFSHDGKELSRISSCTERFQEGTARCRDSESYLCRISRLSSDGM</sequence>
<evidence type="ECO:0000256" key="3">
    <source>
        <dbReference type="PROSITE-ProRule" id="PRU00221"/>
    </source>
</evidence>
<keyword evidence="5" id="KW-1185">Reference proteome</keyword>
<evidence type="ECO:0000313" key="5">
    <source>
        <dbReference type="Proteomes" id="UP001162480"/>
    </source>
</evidence>
<dbReference type="PROSITE" id="PS50082">
    <property type="entry name" value="WD_REPEATS_2"/>
    <property type="match status" value="2"/>
</dbReference>
<dbReference type="Gene3D" id="2.130.10.10">
    <property type="entry name" value="YVTN repeat-like/Quinoprotein amine dehydrogenase"/>
    <property type="match status" value="1"/>
</dbReference>
<dbReference type="Pfam" id="PF00400">
    <property type="entry name" value="WD40"/>
    <property type="match status" value="2"/>
</dbReference>
<dbReference type="SUPFAM" id="SSF50978">
    <property type="entry name" value="WD40 repeat-like"/>
    <property type="match status" value="1"/>
</dbReference>
<dbReference type="InterPro" id="IPR001680">
    <property type="entry name" value="WD40_rpt"/>
</dbReference>
<dbReference type="PANTHER" id="PTHR19848:SF8">
    <property type="entry name" value="F-BOX AND WD REPEAT DOMAIN CONTAINING 7"/>
    <property type="match status" value="1"/>
</dbReference>
<feature type="repeat" description="WD" evidence="3">
    <location>
        <begin position="128"/>
        <end position="150"/>
    </location>
</feature>
<dbReference type="PROSITE" id="PS50294">
    <property type="entry name" value="WD_REPEATS_REGION"/>
    <property type="match status" value="1"/>
</dbReference>
<evidence type="ECO:0000256" key="2">
    <source>
        <dbReference type="ARBA" id="ARBA00022737"/>
    </source>
</evidence>
<accession>A0AA36BGG1</accession>
<dbReference type="InterPro" id="IPR036322">
    <property type="entry name" value="WD40_repeat_dom_sf"/>
</dbReference>
<evidence type="ECO:0000256" key="1">
    <source>
        <dbReference type="ARBA" id="ARBA00022574"/>
    </source>
</evidence>
<keyword evidence="2" id="KW-0677">Repeat</keyword>
<name>A0AA36BGG1_OCTVU</name>
<dbReference type="InterPro" id="IPR015943">
    <property type="entry name" value="WD40/YVTN_repeat-like_dom_sf"/>
</dbReference>
<feature type="repeat" description="WD" evidence="3">
    <location>
        <begin position="10"/>
        <end position="51"/>
    </location>
</feature>
<keyword evidence="1 3" id="KW-0853">WD repeat</keyword>
<dbReference type="AlphaFoldDB" id="A0AA36BGG1"/>
<protein>
    <submittedName>
        <fullName evidence="4">WD repeat-containing alr3466-like</fullName>
    </submittedName>
</protein>
<organism evidence="4 5">
    <name type="scientific">Octopus vulgaris</name>
    <name type="common">Common octopus</name>
    <dbReference type="NCBI Taxonomy" id="6645"/>
    <lineage>
        <taxon>Eukaryota</taxon>
        <taxon>Metazoa</taxon>
        <taxon>Spiralia</taxon>
        <taxon>Lophotrochozoa</taxon>
        <taxon>Mollusca</taxon>
        <taxon>Cephalopoda</taxon>
        <taxon>Coleoidea</taxon>
        <taxon>Octopodiformes</taxon>
        <taxon>Octopoda</taxon>
        <taxon>Incirrata</taxon>
        <taxon>Octopodidae</taxon>
        <taxon>Octopus</taxon>
    </lineage>
</organism>
<dbReference type="Proteomes" id="UP001162480">
    <property type="component" value="Chromosome 15"/>
</dbReference>